<dbReference type="OrthoDB" id="6452at10239"/>
<dbReference type="GO" id="GO:0006355">
    <property type="term" value="P:regulation of DNA-templated transcription"/>
    <property type="evidence" value="ECO:0007669"/>
    <property type="project" value="InterPro"/>
</dbReference>
<keyword evidence="2" id="KW-1185">Reference proteome</keyword>
<dbReference type="GeneID" id="2846270"/>
<gene>
    <name evidence="1" type="primary">lef-4</name>
</gene>
<organism evidence="1 2">
    <name type="scientific">Neodiprion sertifer nucleopolyhedrovirus</name>
    <dbReference type="NCBI Taxonomy" id="111874"/>
    <lineage>
        <taxon>Viruses</taxon>
        <taxon>Viruses incertae sedis</taxon>
        <taxon>Naldaviricetes</taxon>
        <taxon>Lefavirales</taxon>
        <taxon>Baculoviridae</taxon>
        <taxon>Gammabaculovirus</taxon>
        <taxon>Gammabaculovirus nesertiferis</taxon>
    </lineage>
</organism>
<evidence type="ECO:0000313" key="1">
    <source>
        <dbReference type="EMBL" id="AAQ96439.1"/>
    </source>
</evidence>
<dbReference type="InterPro" id="IPR007790">
    <property type="entry name" value="LEF-4"/>
</dbReference>
<proteinExistence type="predicted"/>
<dbReference type="Proteomes" id="UP000243697">
    <property type="component" value="Segment"/>
</dbReference>
<protein>
    <submittedName>
        <fullName evidence="1">Late expression factor 4</fullName>
    </submittedName>
</protein>
<reference evidence="1 2" key="1">
    <citation type="journal article" date="2004" name="J. Virol.">
        <title>Sequence analysis of the genome of the Neodiprion sertifer nucleopolyhedrovirus.</title>
        <authorList>
            <person name="Garcia-Maruniak A."/>
            <person name="Maruniak J.E."/>
            <person name="Zanotto P.M."/>
            <person name="Doumbouya A.E."/>
            <person name="Liu J.C."/>
            <person name="Merritt T.M."/>
            <person name="Lanoie J.S."/>
        </authorList>
    </citation>
    <scope>NUCLEOTIDE SEQUENCE [LARGE SCALE GENOMIC DNA]</scope>
</reference>
<accession>Q6JK98</accession>
<dbReference type="EMBL" id="AY430810">
    <property type="protein sequence ID" value="AAQ96439.1"/>
    <property type="molecule type" value="Genomic_DNA"/>
</dbReference>
<name>Q6JK98_9CBAC</name>
<dbReference type="KEGG" id="vg:2846270"/>
<dbReference type="Pfam" id="PF05098">
    <property type="entry name" value="LEF-4"/>
    <property type="match status" value="1"/>
</dbReference>
<sequence>MSLSFMSEMEHEIKYTIQCDQIRAYDIYTMLRKNVDFKLTNNYVDLRDKNNNRIRICDDGNNLENDMTVIEKKTINKHIMTRIHENWILNIVETMCEEKKSTTCEDINDICKVSVFKMCGFDNVEIKCEEIYMNRSRSPYNGLHGAELVKTINLLNTLIDDNRPTQVIEKNVRIGSDEILLRIRVELEFDHNYPMNGQLSDFCEVVKCLVQICHADLFYTLHVAHDEIFNKIKYRNFEKTVLMNNVKLDTYQLYARKLDGIRCKGFTLNTSRVKDDEYEDVQILYIMCDDLTFDSIELAYPLTDQKNVCLGIQLEKLPNSVYYITDILTCFTVSYDNVTQYNLDVQNNYHVDLKYALLLLTQLRENSMIKIQQYVKDIDIFTCDDYNTSYNVNYTPTDGYIGVTTDYKLHKLKSKITYELKYIGNNTFHDNCNKKIRSLIDCDCELNNIYECTISNNIVVEIIKHRTDRYFPNTIDQ</sequence>
<dbReference type="RefSeq" id="YP_025169.1">
    <property type="nucleotide sequence ID" value="NC_005905.1"/>
</dbReference>
<evidence type="ECO:0000313" key="2">
    <source>
        <dbReference type="Proteomes" id="UP000243697"/>
    </source>
</evidence>